<evidence type="ECO:0000256" key="3">
    <source>
        <dbReference type="ARBA" id="ARBA00010441"/>
    </source>
</evidence>
<evidence type="ECO:0000256" key="14">
    <source>
        <dbReference type="ARBA" id="ARBA00048586"/>
    </source>
</evidence>
<dbReference type="InterPro" id="IPR048254">
    <property type="entry name" value="CDP_ALCOHOL_P_TRANSF_CS"/>
</dbReference>
<evidence type="ECO:0000256" key="11">
    <source>
        <dbReference type="ARBA" id="ARBA00023136"/>
    </source>
</evidence>
<evidence type="ECO:0000313" key="18">
    <source>
        <dbReference type="EMBL" id="ACL67029.1"/>
    </source>
</evidence>
<accession>B8J6Q7</accession>
<evidence type="ECO:0000256" key="4">
    <source>
        <dbReference type="ARBA" id="ARBA00013170"/>
    </source>
</evidence>
<dbReference type="PIRSF" id="PIRSF000847">
    <property type="entry name" value="Phos_ph_gly_syn"/>
    <property type="match status" value="1"/>
</dbReference>
<dbReference type="Pfam" id="PF01066">
    <property type="entry name" value="CDP-OH_P_transf"/>
    <property type="match status" value="1"/>
</dbReference>
<dbReference type="EMBL" id="CP001359">
    <property type="protein sequence ID" value="ACL67029.1"/>
    <property type="molecule type" value="Genomic_DNA"/>
</dbReference>
<evidence type="ECO:0000256" key="6">
    <source>
        <dbReference type="ARBA" id="ARBA00022516"/>
    </source>
</evidence>
<evidence type="ECO:0000256" key="17">
    <source>
        <dbReference type="SAM" id="Phobius"/>
    </source>
</evidence>
<keyword evidence="13" id="KW-1208">Phospholipid metabolism</keyword>
<evidence type="ECO:0000256" key="8">
    <source>
        <dbReference type="ARBA" id="ARBA00022692"/>
    </source>
</evidence>
<dbReference type="EC" id="2.7.8.5" evidence="4 15"/>
<feature type="transmembrane region" description="Helical" evidence="17">
    <location>
        <begin position="12"/>
        <end position="34"/>
    </location>
</feature>
<dbReference type="NCBIfam" id="TIGR00560">
    <property type="entry name" value="pgsA"/>
    <property type="match status" value="1"/>
</dbReference>
<dbReference type="GO" id="GO:0008444">
    <property type="term" value="F:CDP-diacylglycerol-glycerol-3-phosphate 3-phosphatidyltransferase activity"/>
    <property type="evidence" value="ECO:0007669"/>
    <property type="project" value="UniProtKB-UniRule"/>
</dbReference>
<keyword evidence="19" id="KW-1185">Reference proteome</keyword>
<keyword evidence="8 17" id="KW-0812">Transmembrane</keyword>
<keyword evidence="6" id="KW-0444">Lipid biosynthesis</keyword>
<evidence type="ECO:0000256" key="9">
    <source>
        <dbReference type="ARBA" id="ARBA00022989"/>
    </source>
</evidence>
<evidence type="ECO:0000256" key="5">
    <source>
        <dbReference type="ARBA" id="ARBA00014944"/>
    </source>
</evidence>
<dbReference type="GO" id="GO:0016020">
    <property type="term" value="C:membrane"/>
    <property type="evidence" value="ECO:0007669"/>
    <property type="project" value="UniProtKB-SubCell"/>
</dbReference>
<comment type="subcellular location">
    <subcellularLocation>
        <location evidence="1">Membrane</location>
        <topology evidence="1">Multi-pass membrane protein</topology>
    </subcellularLocation>
</comment>
<name>B8J6Q7_ANAD2</name>
<keyword evidence="9 17" id="KW-1133">Transmembrane helix</keyword>
<dbReference type="PANTHER" id="PTHR14269">
    <property type="entry name" value="CDP-DIACYLGLYCEROL--GLYCEROL-3-PHOSPHATE 3-PHOSPHATIDYLTRANSFERASE-RELATED"/>
    <property type="match status" value="1"/>
</dbReference>
<evidence type="ECO:0000256" key="13">
    <source>
        <dbReference type="ARBA" id="ARBA00023264"/>
    </source>
</evidence>
<dbReference type="InterPro" id="IPR043130">
    <property type="entry name" value="CDP-OH_PTrfase_TM_dom"/>
</dbReference>
<evidence type="ECO:0000256" key="16">
    <source>
        <dbReference type="RuleBase" id="RU003750"/>
    </source>
</evidence>
<comment type="pathway">
    <text evidence="2">Phospholipid metabolism; phosphatidylglycerol biosynthesis; phosphatidylglycerol from CDP-diacylglycerol: step 1/2.</text>
</comment>
<feature type="transmembrane region" description="Helical" evidence="17">
    <location>
        <begin position="170"/>
        <end position="188"/>
    </location>
</feature>
<gene>
    <name evidence="18" type="ordered locus">A2cp1_3703</name>
</gene>
<dbReference type="Gene3D" id="1.20.120.1760">
    <property type="match status" value="1"/>
</dbReference>
<dbReference type="GO" id="GO:0046474">
    <property type="term" value="P:glycerophospholipid biosynthetic process"/>
    <property type="evidence" value="ECO:0007669"/>
    <property type="project" value="TreeGrafter"/>
</dbReference>
<dbReference type="PROSITE" id="PS00379">
    <property type="entry name" value="CDP_ALCOHOL_P_TRANSF"/>
    <property type="match status" value="1"/>
</dbReference>
<protein>
    <recommendedName>
        <fullName evidence="5 15">CDP-diacylglycerol--glycerol-3-phosphate 3-phosphatidyltransferase</fullName>
        <ecNumber evidence="4 15">2.7.8.5</ecNumber>
    </recommendedName>
</protein>
<sequence>MSARSLRREALNLPNAITLTRIALIPVFLWFTYYESRVDSFIAAVLYAVTGATDFLDGWVARRKNLVTVIGKFLDPLADKLIVMAALVMLVHLGRVAAWVCIVVLAREFIVTGLRTIAMSEGIVIAAGQEGKHKTAFQVAGITFLLLHYTYPIDALVFSFDLDANRVGTWLIYISLFFSVWSAVSYFANFIRAVYRREGEAQASEDVRPNRRTSRG</sequence>
<keyword evidence="10" id="KW-0443">Lipid metabolism</keyword>
<reference evidence="18" key="1">
    <citation type="submission" date="2009-01" db="EMBL/GenBank/DDBJ databases">
        <title>Complete sequence of Anaeromyxobacter dehalogenans 2CP-1.</title>
        <authorList>
            <consortium name="US DOE Joint Genome Institute"/>
            <person name="Lucas S."/>
            <person name="Copeland A."/>
            <person name="Lapidus A."/>
            <person name="Glavina del Rio T."/>
            <person name="Dalin E."/>
            <person name="Tice H."/>
            <person name="Bruce D."/>
            <person name="Goodwin L."/>
            <person name="Pitluck S."/>
            <person name="Saunders E."/>
            <person name="Brettin T."/>
            <person name="Detter J.C."/>
            <person name="Han C."/>
            <person name="Larimer F."/>
            <person name="Land M."/>
            <person name="Hauser L."/>
            <person name="Kyrpides N."/>
            <person name="Ovchinnikova G."/>
            <person name="Beliaev A.S."/>
            <person name="Richardson P."/>
        </authorList>
    </citation>
    <scope>NUCLEOTIDE SEQUENCE</scope>
    <source>
        <strain evidence="18">2CP-1</strain>
    </source>
</reference>
<dbReference type="InterPro" id="IPR004570">
    <property type="entry name" value="Phosphatidylglycerol_P_synth"/>
</dbReference>
<evidence type="ECO:0000256" key="10">
    <source>
        <dbReference type="ARBA" id="ARBA00023098"/>
    </source>
</evidence>
<evidence type="ECO:0000256" key="1">
    <source>
        <dbReference type="ARBA" id="ARBA00004141"/>
    </source>
</evidence>
<dbReference type="InterPro" id="IPR000462">
    <property type="entry name" value="CDP-OH_P_trans"/>
</dbReference>
<dbReference type="RefSeq" id="WP_015934799.1">
    <property type="nucleotide sequence ID" value="NC_011891.1"/>
</dbReference>
<evidence type="ECO:0000256" key="7">
    <source>
        <dbReference type="ARBA" id="ARBA00022679"/>
    </source>
</evidence>
<feature type="transmembrane region" description="Helical" evidence="17">
    <location>
        <begin position="81"/>
        <end position="106"/>
    </location>
</feature>
<dbReference type="PANTHER" id="PTHR14269:SF62">
    <property type="entry name" value="CDP-DIACYLGLYCEROL--GLYCEROL-3-PHOSPHATE 3-PHOSPHATIDYLTRANSFERASE 1, CHLOROPLASTIC"/>
    <property type="match status" value="1"/>
</dbReference>
<evidence type="ECO:0000256" key="2">
    <source>
        <dbReference type="ARBA" id="ARBA00005042"/>
    </source>
</evidence>
<keyword evidence="11 17" id="KW-0472">Membrane</keyword>
<dbReference type="Proteomes" id="UP000007089">
    <property type="component" value="Chromosome"/>
</dbReference>
<evidence type="ECO:0000256" key="12">
    <source>
        <dbReference type="ARBA" id="ARBA00023209"/>
    </source>
</evidence>
<comment type="similarity">
    <text evidence="3 16">Belongs to the CDP-alcohol phosphatidyltransferase class-I family.</text>
</comment>
<keyword evidence="12" id="KW-0594">Phospholipid biosynthesis</keyword>
<evidence type="ECO:0000313" key="19">
    <source>
        <dbReference type="Proteomes" id="UP000007089"/>
    </source>
</evidence>
<dbReference type="KEGG" id="acp:A2cp1_3703"/>
<dbReference type="InterPro" id="IPR050324">
    <property type="entry name" value="CDP-alcohol_PTase-I"/>
</dbReference>
<dbReference type="AlphaFoldDB" id="B8J6Q7"/>
<proteinExistence type="inferred from homology"/>
<comment type="catalytic activity">
    <reaction evidence="14">
        <text>a CDP-1,2-diacyl-sn-glycerol + sn-glycerol 3-phosphate = a 1,2-diacyl-sn-glycero-3-phospho-(1'-sn-glycero-3'-phosphate) + CMP + H(+)</text>
        <dbReference type="Rhea" id="RHEA:12593"/>
        <dbReference type="ChEBI" id="CHEBI:15378"/>
        <dbReference type="ChEBI" id="CHEBI:57597"/>
        <dbReference type="ChEBI" id="CHEBI:58332"/>
        <dbReference type="ChEBI" id="CHEBI:60110"/>
        <dbReference type="ChEBI" id="CHEBI:60377"/>
        <dbReference type="EC" id="2.7.8.5"/>
    </reaction>
</comment>
<organism evidence="18 19">
    <name type="scientific">Anaeromyxobacter dehalogenans (strain ATCC BAA-258 / DSM 21875 / 2CP-1)</name>
    <dbReference type="NCBI Taxonomy" id="455488"/>
    <lineage>
        <taxon>Bacteria</taxon>
        <taxon>Pseudomonadati</taxon>
        <taxon>Myxococcota</taxon>
        <taxon>Myxococcia</taxon>
        <taxon>Myxococcales</taxon>
        <taxon>Cystobacterineae</taxon>
        <taxon>Anaeromyxobacteraceae</taxon>
        <taxon>Anaeromyxobacter</taxon>
    </lineage>
</organism>
<keyword evidence="7 16" id="KW-0808">Transferase</keyword>
<evidence type="ECO:0000256" key="15">
    <source>
        <dbReference type="NCBIfam" id="TIGR00560"/>
    </source>
</evidence>
<dbReference type="HOGENOM" id="CLU_051314_2_2_7"/>